<keyword evidence="2" id="KW-1185">Reference proteome</keyword>
<evidence type="ECO:0000313" key="1">
    <source>
        <dbReference type="EMBL" id="MDP9765092.1"/>
    </source>
</evidence>
<gene>
    <name evidence="1" type="ORF">QO006_002539</name>
</gene>
<reference evidence="1 2" key="1">
    <citation type="submission" date="2023-07" db="EMBL/GenBank/DDBJ databases">
        <title>Genomic Encyclopedia of Type Strains, Phase IV (KMG-IV): sequencing the most valuable type-strain genomes for metagenomic binning, comparative biology and taxonomic classification.</title>
        <authorList>
            <person name="Goeker M."/>
        </authorList>
    </citation>
    <scope>NUCLEOTIDE SEQUENCE [LARGE SCALE GENOMIC DNA]</scope>
    <source>
        <strain evidence="1 2">NIO-1023</strain>
    </source>
</reference>
<sequence length="64" mass="6761">MDDLALALAREARRLNLTALDLDTADPDALHALACMVLTELAVRGLLPGKEEVGCHAAPRSSAH</sequence>
<organism evidence="1 2">
    <name type="scientific">Deinococcus enclensis</name>
    <dbReference type="NCBI Taxonomy" id="1049582"/>
    <lineage>
        <taxon>Bacteria</taxon>
        <taxon>Thermotogati</taxon>
        <taxon>Deinococcota</taxon>
        <taxon>Deinococci</taxon>
        <taxon>Deinococcales</taxon>
        <taxon>Deinococcaceae</taxon>
        <taxon>Deinococcus</taxon>
    </lineage>
</organism>
<proteinExistence type="predicted"/>
<protein>
    <submittedName>
        <fullName evidence="1">Uncharacterized protein</fullName>
    </submittedName>
</protein>
<dbReference type="EMBL" id="JAURUR010000008">
    <property type="protein sequence ID" value="MDP9765092.1"/>
    <property type="molecule type" value="Genomic_DNA"/>
</dbReference>
<name>A0ABT9MEV5_9DEIO</name>
<dbReference type="RefSeq" id="WP_307466583.1">
    <property type="nucleotide sequence ID" value="NZ_JAURUR010000008.1"/>
</dbReference>
<comment type="caution">
    <text evidence="1">The sequence shown here is derived from an EMBL/GenBank/DDBJ whole genome shotgun (WGS) entry which is preliminary data.</text>
</comment>
<dbReference type="Proteomes" id="UP001232163">
    <property type="component" value="Unassembled WGS sequence"/>
</dbReference>
<evidence type="ECO:0000313" key="2">
    <source>
        <dbReference type="Proteomes" id="UP001232163"/>
    </source>
</evidence>
<accession>A0ABT9MEV5</accession>